<dbReference type="AlphaFoldDB" id="A0A1F7IGB4"/>
<keyword evidence="2" id="KW-0378">Hydrolase</keyword>
<organism evidence="10 11">
    <name type="scientific">Candidatus Roizmanbacteria bacterium RIFCSPLOWO2_01_FULL_37_12</name>
    <dbReference type="NCBI Taxonomy" id="1802056"/>
    <lineage>
        <taxon>Bacteria</taxon>
        <taxon>Candidatus Roizmaniibacteriota</taxon>
    </lineage>
</organism>
<evidence type="ECO:0000256" key="2">
    <source>
        <dbReference type="ARBA" id="ARBA00022801"/>
    </source>
</evidence>
<keyword evidence="1" id="KW-0227">DNA damage</keyword>
<dbReference type="InterPro" id="IPR035901">
    <property type="entry name" value="GIY-YIG_endonuc_sf"/>
</dbReference>
<proteinExistence type="predicted"/>
<evidence type="ECO:0000256" key="8">
    <source>
        <dbReference type="ARBA" id="ARBA00042732"/>
    </source>
</evidence>
<dbReference type="SMART" id="SM00465">
    <property type="entry name" value="GIYc"/>
    <property type="match status" value="1"/>
</dbReference>
<dbReference type="Proteomes" id="UP000177698">
    <property type="component" value="Unassembled WGS sequence"/>
</dbReference>
<dbReference type="InterPro" id="IPR000305">
    <property type="entry name" value="GIY-YIG_endonuc"/>
</dbReference>
<dbReference type="CDD" id="cd06127">
    <property type="entry name" value="DEDDh"/>
    <property type="match status" value="1"/>
</dbReference>
<dbReference type="GO" id="GO:0006289">
    <property type="term" value="P:nucleotide-excision repair"/>
    <property type="evidence" value="ECO:0007669"/>
    <property type="project" value="InterPro"/>
</dbReference>
<feature type="domain" description="GIY-YIG" evidence="9">
    <location>
        <begin position="200"/>
        <end position="278"/>
    </location>
</feature>
<dbReference type="SUPFAM" id="SSF82771">
    <property type="entry name" value="GIY-YIG endonuclease"/>
    <property type="match status" value="1"/>
</dbReference>
<evidence type="ECO:0000256" key="1">
    <source>
        <dbReference type="ARBA" id="ARBA00022763"/>
    </source>
</evidence>
<evidence type="ECO:0000313" key="10">
    <source>
        <dbReference type="EMBL" id="OGK42397.1"/>
    </source>
</evidence>
<dbReference type="GO" id="GO:0009380">
    <property type="term" value="C:excinuclease repair complex"/>
    <property type="evidence" value="ECO:0007669"/>
    <property type="project" value="TreeGrafter"/>
</dbReference>
<dbReference type="Gene3D" id="3.30.420.10">
    <property type="entry name" value="Ribonuclease H-like superfamily/Ribonuclease H"/>
    <property type="match status" value="1"/>
</dbReference>
<dbReference type="GO" id="GO:0003677">
    <property type="term" value="F:DNA binding"/>
    <property type="evidence" value="ECO:0007669"/>
    <property type="project" value="InterPro"/>
</dbReference>
<dbReference type="PANTHER" id="PTHR30562">
    <property type="entry name" value="UVRC/OXIDOREDUCTASE"/>
    <property type="match status" value="1"/>
</dbReference>
<dbReference type="EMBL" id="MGAG01000002">
    <property type="protein sequence ID" value="OGK42397.1"/>
    <property type="molecule type" value="Genomic_DNA"/>
</dbReference>
<comment type="caution">
    <text evidence="10">The sequence shown here is derived from an EMBL/GenBank/DDBJ whole genome shotgun (WGS) entry which is preliminary data.</text>
</comment>
<dbReference type="GO" id="GO:0009432">
    <property type="term" value="P:SOS response"/>
    <property type="evidence" value="ECO:0007669"/>
    <property type="project" value="UniProtKB-KW"/>
</dbReference>
<dbReference type="Pfam" id="PF00929">
    <property type="entry name" value="RNase_T"/>
    <property type="match status" value="1"/>
</dbReference>
<evidence type="ECO:0000256" key="7">
    <source>
        <dbReference type="ARBA" id="ARBA00042138"/>
    </source>
</evidence>
<dbReference type="SMART" id="SM00479">
    <property type="entry name" value="EXOIII"/>
    <property type="match status" value="1"/>
</dbReference>
<dbReference type="GO" id="GO:0004527">
    <property type="term" value="F:exonuclease activity"/>
    <property type="evidence" value="ECO:0007669"/>
    <property type="project" value="UniProtKB-ARBA"/>
</dbReference>
<gene>
    <name evidence="10" type="ORF">A2954_00955</name>
</gene>
<dbReference type="PROSITE" id="PS50164">
    <property type="entry name" value="GIY_YIG"/>
    <property type="match status" value="1"/>
</dbReference>
<evidence type="ECO:0000256" key="6">
    <source>
        <dbReference type="ARBA" id="ARBA00040756"/>
    </source>
</evidence>
<evidence type="ECO:0000256" key="5">
    <source>
        <dbReference type="ARBA" id="ARBA00023236"/>
    </source>
</evidence>
<dbReference type="SUPFAM" id="SSF53098">
    <property type="entry name" value="Ribonuclease H-like"/>
    <property type="match status" value="1"/>
</dbReference>
<dbReference type="GO" id="GO:0006260">
    <property type="term" value="P:DNA replication"/>
    <property type="evidence" value="ECO:0007669"/>
    <property type="project" value="InterPro"/>
</dbReference>
<keyword evidence="5" id="KW-0742">SOS response</keyword>
<evidence type="ECO:0000256" key="4">
    <source>
        <dbReference type="ARBA" id="ARBA00023204"/>
    </source>
</evidence>
<keyword evidence="4" id="KW-0234">DNA repair</keyword>
<evidence type="ECO:0000313" key="11">
    <source>
        <dbReference type="Proteomes" id="UP000177698"/>
    </source>
</evidence>
<dbReference type="InterPro" id="IPR050066">
    <property type="entry name" value="UvrABC_protein_C"/>
</dbReference>
<evidence type="ECO:0000256" key="3">
    <source>
        <dbReference type="ARBA" id="ARBA00022881"/>
    </source>
</evidence>
<dbReference type="Pfam" id="PF01541">
    <property type="entry name" value="GIY-YIG"/>
    <property type="match status" value="1"/>
</dbReference>
<dbReference type="InterPro" id="IPR036397">
    <property type="entry name" value="RNaseH_sf"/>
</dbReference>
<dbReference type="InterPro" id="IPR013520">
    <property type="entry name" value="Ribonucl_H"/>
</dbReference>
<dbReference type="Gene3D" id="3.40.1440.10">
    <property type="entry name" value="GIY-YIG endonuclease"/>
    <property type="match status" value="1"/>
</dbReference>
<dbReference type="STRING" id="1802056.A2954_00955"/>
<dbReference type="InterPro" id="IPR047296">
    <property type="entry name" value="GIY-YIG_UvrC_Cho"/>
</dbReference>
<sequence>MLSKPYTIVDIETTGMNGWFDRIIEIGMIRVEKNQIVEKFKSLVNPEIYVSPFIENFTGIRSEELQQAPIFSEIKDKVYDLLTDSIFVAHNARFDYSFLRNEFKRTGISYNVKTLCTVKLSRNLFPQYRTHSLSAIIERYHLGCKNRHRAYDDAFVLWQFIQNISRKFTVSKLQKINQKLLKSAYSSNAKIAKQIESLPESPGVYIFYDDKNLPLYVGKSKNIKDRVIAHFSTDYESTRRLLMTKSIARIDFIQTAGELGALIQESYLIKTLLPYFNRTLRRKKQFVTLTKDKSAKGFLELKMEVIDQIDSSNFENLFGVFRNKKSAKEVAANIVKKYSLCNKLMGIEKTRSSCFEYKLGRCKGACIGLEKKESYNARFLIAFVENKQFRPWPFQGPIEIVEKNEEDEIYESFLINNWCLLDTDFDLDTYKIISSFIKHKNPKYRVVQNSSNNTHISAYSKSAQIIL</sequence>
<dbReference type="InterPro" id="IPR012337">
    <property type="entry name" value="RNaseH-like_sf"/>
</dbReference>
<dbReference type="GO" id="GO:0003887">
    <property type="term" value="F:DNA-directed DNA polymerase activity"/>
    <property type="evidence" value="ECO:0007669"/>
    <property type="project" value="InterPro"/>
</dbReference>
<dbReference type="FunFam" id="3.30.420.10:FF:000045">
    <property type="entry name" value="3'-5' exonuclease DinG"/>
    <property type="match status" value="1"/>
</dbReference>
<name>A0A1F7IGB4_9BACT</name>
<reference evidence="10 11" key="1">
    <citation type="journal article" date="2016" name="Nat. Commun.">
        <title>Thousands of microbial genomes shed light on interconnected biogeochemical processes in an aquifer system.</title>
        <authorList>
            <person name="Anantharaman K."/>
            <person name="Brown C.T."/>
            <person name="Hug L.A."/>
            <person name="Sharon I."/>
            <person name="Castelle C.J."/>
            <person name="Probst A.J."/>
            <person name="Thomas B.C."/>
            <person name="Singh A."/>
            <person name="Wilkins M.J."/>
            <person name="Karaoz U."/>
            <person name="Brodie E.L."/>
            <person name="Williams K.H."/>
            <person name="Hubbard S.S."/>
            <person name="Banfield J.F."/>
        </authorList>
    </citation>
    <scope>NUCLEOTIDE SEQUENCE [LARGE SCALE GENOMIC DNA]</scope>
</reference>
<keyword evidence="3" id="KW-0267">Excision nuclease</keyword>
<protein>
    <recommendedName>
        <fullName evidence="6">Excinuclease cho</fullName>
    </recommendedName>
    <alternativeName>
        <fullName evidence="8">Endonuclease cho</fullName>
    </alternativeName>
    <alternativeName>
        <fullName evidence="7">UvrC homolog protein</fullName>
    </alternativeName>
</protein>
<dbReference type="InterPro" id="IPR006054">
    <property type="entry name" value="DnaQ"/>
</dbReference>
<dbReference type="CDD" id="cd10434">
    <property type="entry name" value="GIY-YIG_UvrC_Cho"/>
    <property type="match status" value="1"/>
</dbReference>
<dbReference type="NCBIfam" id="TIGR00573">
    <property type="entry name" value="dnaq"/>
    <property type="match status" value="1"/>
</dbReference>
<evidence type="ECO:0000259" key="9">
    <source>
        <dbReference type="PROSITE" id="PS50164"/>
    </source>
</evidence>
<accession>A0A1F7IGB4</accession>
<dbReference type="PANTHER" id="PTHR30562:SF10">
    <property type="entry name" value="EXCINUCLEASE CHO"/>
    <property type="match status" value="1"/>
</dbReference>